<feature type="signal peptide" evidence="1">
    <location>
        <begin position="1"/>
        <end position="25"/>
    </location>
</feature>
<proteinExistence type="predicted"/>
<organism evidence="3 4">
    <name type="scientific">Maridesulfovibrio ferrireducens</name>
    <dbReference type="NCBI Taxonomy" id="246191"/>
    <lineage>
        <taxon>Bacteria</taxon>
        <taxon>Pseudomonadati</taxon>
        <taxon>Thermodesulfobacteriota</taxon>
        <taxon>Desulfovibrionia</taxon>
        <taxon>Desulfovibrionales</taxon>
        <taxon>Desulfovibrionaceae</taxon>
        <taxon>Maridesulfovibrio</taxon>
    </lineage>
</organism>
<keyword evidence="3" id="KW-0645">Protease</keyword>
<keyword evidence="3" id="KW-0121">Carboxypeptidase</keyword>
<dbReference type="STRING" id="246191.SAMN05660337_3096"/>
<dbReference type="Pfam" id="PF17033">
    <property type="entry name" value="Peptidase_M99"/>
    <property type="match status" value="1"/>
</dbReference>
<keyword evidence="1" id="KW-0732">Signal</keyword>
<keyword evidence="3" id="KW-0378">Hydrolase</keyword>
<protein>
    <submittedName>
        <fullName evidence="3">Carboxypeptidase controlling helical cell shape</fullName>
    </submittedName>
</protein>
<reference evidence="4" key="1">
    <citation type="submission" date="2016-10" db="EMBL/GenBank/DDBJ databases">
        <authorList>
            <person name="Varghese N."/>
            <person name="Submissions S."/>
        </authorList>
    </citation>
    <scope>NUCLEOTIDE SEQUENCE [LARGE SCALE GENOMIC DNA]</scope>
    <source>
        <strain evidence="4">DSM 16995</strain>
    </source>
</reference>
<dbReference type="AlphaFoldDB" id="A0A1G9KIQ6"/>
<gene>
    <name evidence="3" type="ORF">SAMN05660337_3096</name>
</gene>
<dbReference type="InterPro" id="IPR031489">
    <property type="entry name" value="Peptidase_M99"/>
</dbReference>
<evidence type="ECO:0000259" key="2">
    <source>
        <dbReference type="Pfam" id="PF17033"/>
    </source>
</evidence>
<dbReference type="SUPFAM" id="SSF53187">
    <property type="entry name" value="Zn-dependent exopeptidases"/>
    <property type="match status" value="1"/>
</dbReference>
<evidence type="ECO:0000256" key="1">
    <source>
        <dbReference type="SAM" id="SignalP"/>
    </source>
</evidence>
<dbReference type="OrthoDB" id="10830at2"/>
<accession>A0A1G9KIQ6</accession>
<evidence type="ECO:0000313" key="4">
    <source>
        <dbReference type="Proteomes" id="UP000199053"/>
    </source>
</evidence>
<name>A0A1G9KIQ6_9BACT</name>
<dbReference type="GO" id="GO:0004180">
    <property type="term" value="F:carboxypeptidase activity"/>
    <property type="evidence" value="ECO:0007669"/>
    <property type="project" value="UniProtKB-KW"/>
</dbReference>
<keyword evidence="4" id="KW-1185">Reference proteome</keyword>
<sequence length="580" mass="64925">MKYILCRVFLISLFALIFAVSPAQAQHVRSYTFFQGTQYPLRVTWVFGDEPGPTIMVQGGVQGDELSGFFTGQLLTRCKLRKGNLIIIPRANEPSILRRARQINVDLNRRFDKEYNNFYEDRLAKAIRFLLNDADGFIHLHEGSGFYNPKYISKMRNPKRYGQSMIIDAAVYKNIPLADLCQRAIDSLNSKIPNKSYWFTLFNTDTFDKATHYPEMLKSLTCYALVERGIPAMAVEVSKDIMDLEWKVRQQLKATVYLLEEFGLKVEIPEFSFPAEGKNTGLKIMINGSPLSGKSVNLVRGGPVSTSGQSDVMTGLTLEPAVAVYASDRPNLNLLTAPRMALSSFPALEVSLDGSKMTTTKVRWTGQNENSPEPHGPVFLCWLNGDPHFVSASGVLSVLEGDQFIIEGVLGSNREEVLNLKGFVASAQVNSGQDIGHEIIIEPSNFMDKYKLKSDDGGARYRIARETPGKRGAEFYLSVFPRIVKALEFSRTHGPDMLVKWESDAVREVPADRYVLNEAWSNGKLDKIQPFIDRIPISWGESFDVESGKDVKITLRHSTTFEPVGGMIFRGASLLQTSLD</sequence>
<dbReference type="Proteomes" id="UP000199053">
    <property type="component" value="Unassembled WGS sequence"/>
</dbReference>
<feature type="domain" description="D,L-carboxypeptidase peptidase" evidence="2">
    <location>
        <begin position="50"/>
        <end position="265"/>
    </location>
</feature>
<dbReference type="Gene3D" id="3.40.630.10">
    <property type="entry name" value="Zn peptidases"/>
    <property type="match status" value="1"/>
</dbReference>
<evidence type="ECO:0000313" key="3">
    <source>
        <dbReference type="EMBL" id="SDL49466.1"/>
    </source>
</evidence>
<feature type="chain" id="PRO_5011512570" evidence="1">
    <location>
        <begin position="26"/>
        <end position="580"/>
    </location>
</feature>
<dbReference type="EMBL" id="FNGA01000005">
    <property type="protein sequence ID" value="SDL49466.1"/>
    <property type="molecule type" value="Genomic_DNA"/>
</dbReference>